<feature type="transmembrane region" description="Helical" evidence="1">
    <location>
        <begin position="126"/>
        <end position="148"/>
    </location>
</feature>
<protein>
    <submittedName>
        <fullName evidence="2">Uncharacterized protein</fullName>
    </submittedName>
</protein>
<evidence type="ECO:0000313" key="2">
    <source>
        <dbReference type="EMBL" id="UWZ83251.1"/>
    </source>
</evidence>
<keyword evidence="1" id="KW-0472">Membrane</keyword>
<organism evidence="2 3">
    <name type="scientific">Occallatibacter riparius</name>
    <dbReference type="NCBI Taxonomy" id="1002689"/>
    <lineage>
        <taxon>Bacteria</taxon>
        <taxon>Pseudomonadati</taxon>
        <taxon>Acidobacteriota</taxon>
        <taxon>Terriglobia</taxon>
        <taxon>Terriglobales</taxon>
        <taxon>Acidobacteriaceae</taxon>
        <taxon>Occallatibacter</taxon>
    </lineage>
</organism>
<keyword evidence="1" id="KW-0812">Transmembrane</keyword>
<evidence type="ECO:0000256" key="1">
    <source>
        <dbReference type="SAM" id="Phobius"/>
    </source>
</evidence>
<feature type="transmembrane region" description="Helical" evidence="1">
    <location>
        <begin position="227"/>
        <end position="250"/>
    </location>
</feature>
<dbReference type="EMBL" id="CP093313">
    <property type="protein sequence ID" value="UWZ83251.1"/>
    <property type="molecule type" value="Genomic_DNA"/>
</dbReference>
<feature type="transmembrane region" description="Helical" evidence="1">
    <location>
        <begin position="91"/>
        <end position="114"/>
    </location>
</feature>
<dbReference type="Proteomes" id="UP001059380">
    <property type="component" value="Chromosome"/>
</dbReference>
<sequence>MTRSPVRGTQSIVGQMGWVFARPSLTVIEVVWRWLVGAPILFVCWVQLQKIVAELPPETTGLNALDITNPWVSALKLAVAWDMYRPHLVMVLRWLVPAAAIAWIVVSGIGRNIVLRRMEPRITFRPVAMIVLQAAWVAVFAITGWAWWASIGWAANSHIGTGAEPDLVGYTMWAIFLTLGFFTLWALINWVVAIAPMILLLEDCSTTEALARSFKLGKPFTSKLVEVNLVMGIVKLALLVLAMVFSSVLIPFADQVGAGTLHVEWLFVSVFYFVASDYFHVVRLKGFIEFWHIFRETSPASNG</sequence>
<dbReference type="KEGG" id="orp:MOP44_22110"/>
<keyword evidence="1" id="KW-1133">Transmembrane helix</keyword>
<keyword evidence="3" id="KW-1185">Reference proteome</keyword>
<feature type="transmembrane region" description="Helical" evidence="1">
    <location>
        <begin position="30"/>
        <end position="48"/>
    </location>
</feature>
<name>A0A9J7BKW8_9BACT</name>
<feature type="transmembrane region" description="Helical" evidence="1">
    <location>
        <begin position="168"/>
        <end position="192"/>
    </location>
</feature>
<accession>A0A9J7BKW8</accession>
<evidence type="ECO:0000313" key="3">
    <source>
        <dbReference type="Proteomes" id="UP001059380"/>
    </source>
</evidence>
<proteinExistence type="predicted"/>
<gene>
    <name evidence="2" type="ORF">MOP44_22110</name>
</gene>
<dbReference type="AlphaFoldDB" id="A0A9J7BKW8"/>
<reference evidence="2" key="1">
    <citation type="submission" date="2021-04" db="EMBL/GenBank/DDBJ databases">
        <title>Phylogenetic analysis of Acidobacteriaceae.</title>
        <authorList>
            <person name="Qiu L."/>
            <person name="Zhang Q."/>
        </authorList>
    </citation>
    <scope>NUCLEOTIDE SEQUENCE</scope>
    <source>
        <strain evidence="2">DSM 25168</strain>
    </source>
</reference>
<dbReference type="RefSeq" id="WP_260792586.1">
    <property type="nucleotide sequence ID" value="NZ_CP093313.1"/>
</dbReference>